<dbReference type="FunFam" id="3.30.420.40:FF:000018">
    <property type="entry name" value="Actin-like protein (Centractin)"/>
    <property type="match status" value="1"/>
</dbReference>
<evidence type="ECO:0000256" key="5">
    <source>
        <dbReference type="ARBA" id="ARBA00073387"/>
    </source>
</evidence>
<accession>A0A6C1DUU3</accession>
<dbReference type="Pfam" id="PF00022">
    <property type="entry name" value="Actin"/>
    <property type="match status" value="1"/>
</dbReference>
<evidence type="ECO:0000313" key="8">
    <source>
        <dbReference type="EMBL" id="QID79974.1"/>
    </source>
</evidence>
<dbReference type="EMBL" id="CP048989">
    <property type="protein sequence ID" value="QID79974.1"/>
    <property type="molecule type" value="Genomic_DNA"/>
</dbReference>
<dbReference type="PROSITE" id="PS01132">
    <property type="entry name" value="ACTINS_ACT_LIKE"/>
    <property type="match status" value="1"/>
</dbReference>
<protein>
    <recommendedName>
        <fullName evidence="5">Centractin</fullName>
    </recommendedName>
    <alternativeName>
        <fullName evidence="6">Actin-like protein</fullName>
    </alternativeName>
    <alternativeName>
        <fullName evidence="7">Actin-related protein 1</fullName>
    </alternativeName>
</protein>
<dbReference type="Gene3D" id="3.30.420.40">
    <property type="match status" value="2"/>
</dbReference>
<comment type="similarity">
    <text evidence="4">Belongs to the actin family. ARP1 subfamily.</text>
</comment>
<evidence type="ECO:0000256" key="2">
    <source>
        <dbReference type="ARBA" id="ARBA00022490"/>
    </source>
</evidence>
<reference evidence="8 9" key="1">
    <citation type="journal article" date="2019" name="BMC Genomics">
        <title>Chromosome level assembly and comparative genome analysis confirm lager-brewing yeasts originated from a single hybridization.</title>
        <authorList>
            <person name="Salazar A.N."/>
            <person name="Gorter de Vries A.R."/>
            <person name="van den Broek M."/>
            <person name="Brouwers N."/>
            <person name="de la Torre Cortes P."/>
            <person name="Kuijpers N.G.A."/>
            <person name="Daran J.G."/>
            <person name="Abeel T."/>
        </authorList>
    </citation>
    <scope>NUCLEOTIDE SEQUENCE [LARGE SCALE GENOMIC DNA]</scope>
    <source>
        <strain evidence="8 9">CBS 1483</strain>
    </source>
</reference>
<keyword evidence="9" id="KW-1185">Reference proteome</keyword>
<evidence type="ECO:0000256" key="6">
    <source>
        <dbReference type="ARBA" id="ARBA00076361"/>
    </source>
</evidence>
<dbReference type="GO" id="GO:0005869">
    <property type="term" value="C:dynactin complex"/>
    <property type="evidence" value="ECO:0007669"/>
    <property type="project" value="UniProtKB-ARBA"/>
</dbReference>
<dbReference type="Proteomes" id="UP000501346">
    <property type="component" value="Chromosome ScVIII"/>
</dbReference>
<dbReference type="InterPro" id="IPR043129">
    <property type="entry name" value="ATPase_NBD"/>
</dbReference>
<name>A0A6C1DUU3_SACPS</name>
<dbReference type="AlphaFoldDB" id="A0A6C1DUU3"/>
<keyword evidence="2" id="KW-0963">Cytoplasm</keyword>
<evidence type="ECO:0000256" key="1">
    <source>
        <dbReference type="ARBA" id="ARBA00004245"/>
    </source>
</evidence>
<dbReference type="CDD" id="cd10216">
    <property type="entry name" value="ASKHA_NBD_Arp1"/>
    <property type="match status" value="1"/>
</dbReference>
<organism evidence="8 9">
    <name type="scientific">Saccharomyces pastorianus</name>
    <name type="common">Lager yeast</name>
    <name type="synonym">Saccharomyces cerevisiae x Saccharomyces eubayanus</name>
    <dbReference type="NCBI Taxonomy" id="27292"/>
    <lineage>
        <taxon>Eukaryota</taxon>
        <taxon>Fungi</taxon>
        <taxon>Dikarya</taxon>
        <taxon>Ascomycota</taxon>
        <taxon>Saccharomycotina</taxon>
        <taxon>Saccharomycetes</taxon>
        <taxon>Saccharomycetales</taxon>
        <taxon>Saccharomycetaceae</taxon>
        <taxon>Saccharomyces</taxon>
    </lineage>
</organism>
<evidence type="ECO:0000256" key="4">
    <source>
        <dbReference type="ARBA" id="ARBA00038483"/>
    </source>
</evidence>
<dbReference type="FunFam" id="3.90.640.10:FF:000007">
    <property type="entry name" value="Actin like 7B"/>
    <property type="match status" value="1"/>
</dbReference>
<dbReference type="PANTHER" id="PTHR11937">
    <property type="entry name" value="ACTIN"/>
    <property type="match status" value="1"/>
</dbReference>
<evidence type="ECO:0000256" key="7">
    <source>
        <dbReference type="ARBA" id="ARBA00083222"/>
    </source>
</evidence>
<dbReference type="SMR" id="A0A6C1DUU3"/>
<dbReference type="SMART" id="SM00268">
    <property type="entry name" value="ACTIN"/>
    <property type="match status" value="1"/>
</dbReference>
<proteinExistence type="inferred from homology"/>
<dbReference type="PRINTS" id="PR00190">
    <property type="entry name" value="ACTIN"/>
</dbReference>
<keyword evidence="3" id="KW-0206">Cytoskeleton</keyword>
<comment type="subcellular location">
    <subcellularLocation>
        <location evidence="1">Cytoplasm</location>
        <location evidence="1">Cytoskeleton</location>
    </subcellularLocation>
</comment>
<dbReference type="Gene3D" id="3.90.640.10">
    <property type="entry name" value="Actin, Chain A, domain 4"/>
    <property type="match status" value="1"/>
</dbReference>
<evidence type="ECO:0000313" key="9">
    <source>
        <dbReference type="Proteomes" id="UP000501346"/>
    </source>
</evidence>
<sequence>MDQLSDSYALYNQPVVIDNGSGIIKAGFSGEERPKALEYCLVGNTKYDKVMLEGLQGDTFIGNNAQKLRGLLKLRYPIKHGVVEDWDSMELIWSYVLNEVLQLQNIGEHPLLITEAPMNPLKNREQMAQVLFETFDVSALYVSNPAVLSLYASGRTTGCVVDCGEGYCSTVPIYDGFALPASMMRMDIGGADITEQLQFQLRKSAGVSLFSSSEREIVRTMKEKVCYLAKNIKKEEEKYLQGTQDLISTFKLPDGRCIEVGNDRYRAPEILFSPQIIGLGYDGLSDMCMQSIWKVDLDLRKPLLSSIILSGGTTTLKGFGDRMLWDLEALTKGTSKIKIIAPSERKYTTWIGGSILTGLSTFQRLWTKKSDWLEDSTRVYSNLM</sequence>
<evidence type="ECO:0000256" key="3">
    <source>
        <dbReference type="ARBA" id="ARBA00023212"/>
    </source>
</evidence>
<dbReference type="InterPro" id="IPR020902">
    <property type="entry name" value="Actin/actin-like_CS"/>
</dbReference>
<dbReference type="OrthoDB" id="5132116at2759"/>
<dbReference type="SUPFAM" id="SSF53067">
    <property type="entry name" value="Actin-like ATPase domain"/>
    <property type="match status" value="2"/>
</dbReference>
<gene>
    <name evidence="8" type="primary">ARP1_1</name>
    <name evidence="8" type="ORF">GRS66_002276</name>
</gene>
<dbReference type="InterPro" id="IPR004000">
    <property type="entry name" value="Actin"/>
</dbReference>